<sequence>MEGGRKKKKKKKQEAIDQEQAKQANKKRGETSKQAAYTKMRERYHVVLASMTLSMDGNEIPPTLWLK</sequence>
<comment type="caution">
    <text evidence="2">The sequence shown here is derived from an EMBL/GenBank/DDBJ whole genome shotgun (WGS) entry which is preliminary data.</text>
</comment>
<evidence type="ECO:0000313" key="2">
    <source>
        <dbReference type="EMBL" id="KAJ5334679.1"/>
    </source>
</evidence>
<name>A0A9W9UD67_PENBR</name>
<proteinExistence type="predicted"/>
<feature type="compositionally biased region" description="Basic residues" evidence="1">
    <location>
        <begin position="1"/>
        <end position="12"/>
    </location>
</feature>
<feature type="region of interest" description="Disordered" evidence="1">
    <location>
        <begin position="1"/>
        <end position="36"/>
    </location>
</feature>
<gene>
    <name evidence="2" type="ORF">N7452_007082</name>
</gene>
<dbReference type="AlphaFoldDB" id="A0A9W9UD67"/>
<protein>
    <submittedName>
        <fullName evidence="2">Uncharacterized protein</fullName>
    </submittedName>
</protein>
<dbReference type="EMBL" id="JAPZBQ010000004">
    <property type="protein sequence ID" value="KAJ5334679.1"/>
    <property type="molecule type" value="Genomic_DNA"/>
</dbReference>
<accession>A0A9W9UD67</accession>
<dbReference type="Proteomes" id="UP001147695">
    <property type="component" value="Unassembled WGS sequence"/>
</dbReference>
<reference evidence="2" key="1">
    <citation type="submission" date="2022-12" db="EMBL/GenBank/DDBJ databases">
        <authorList>
            <person name="Petersen C."/>
        </authorList>
    </citation>
    <scope>NUCLEOTIDE SEQUENCE</scope>
    <source>
        <strain evidence="2">IBT 35673</strain>
    </source>
</reference>
<evidence type="ECO:0000313" key="3">
    <source>
        <dbReference type="Proteomes" id="UP001147695"/>
    </source>
</evidence>
<reference evidence="2" key="2">
    <citation type="journal article" date="2023" name="IMA Fungus">
        <title>Comparative genomic study of the Penicillium genus elucidates a diverse pangenome and 15 lateral gene transfer events.</title>
        <authorList>
            <person name="Petersen C."/>
            <person name="Sorensen T."/>
            <person name="Nielsen M.R."/>
            <person name="Sondergaard T.E."/>
            <person name="Sorensen J.L."/>
            <person name="Fitzpatrick D.A."/>
            <person name="Frisvad J.C."/>
            <person name="Nielsen K.L."/>
        </authorList>
    </citation>
    <scope>NUCLEOTIDE SEQUENCE</scope>
    <source>
        <strain evidence="2">IBT 35673</strain>
    </source>
</reference>
<evidence type="ECO:0000256" key="1">
    <source>
        <dbReference type="SAM" id="MobiDB-lite"/>
    </source>
</evidence>
<organism evidence="2 3">
    <name type="scientific">Penicillium brevicompactum</name>
    <dbReference type="NCBI Taxonomy" id="5074"/>
    <lineage>
        <taxon>Eukaryota</taxon>
        <taxon>Fungi</taxon>
        <taxon>Dikarya</taxon>
        <taxon>Ascomycota</taxon>
        <taxon>Pezizomycotina</taxon>
        <taxon>Eurotiomycetes</taxon>
        <taxon>Eurotiomycetidae</taxon>
        <taxon>Eurotiales</taxon>
        <taxon>Aspergillaceae</taxon>
        <taxon>Penicillium</taxon>
    </lineage>
</organism>